<dbReference type="AlphaFoldDB" id="A0A2T3Z6A8"/>
<protein>
    <submittedName>
        <fullName evidence="1">Uncharacterized protein</fullName>
    </submittedName>
</protein>
<dbReference type="EMBL" id="KZ679263">
    <property type="protein sequence ID" value="PTB40361.1"/>
    <property type="molecule type" value="Genomic_DNA"/>
</dbReference>
<proteinExistence type="predicted"/>
<reference evidence="1 2" key="1">
    <citation type="submission" date="2016-07" db="EMBL/GenBank/DDBJ databases">
        <title>Multiple horizontal gene transfer events from other fungi enriched the ability of initially mycotrophic Trichoderma (Ascomycota) to feed on dead plant biomass.</title>
        <authorList>
            <consortium name="DOE Joint Genome Institute"/>
            <person name="Aerts A."/>
            <person name="Atanasova L."/>
            <person name="Chenthamara K."/>
            <person name="Zhang J."/>
            <person name="Grujic M."/>
            <person name="Henrissat B."/>
            <person name="Kuo A."/>
            <person name="Salamov A."/>
            <person name="Lipzen A."/>
            <person name="Labutti K."/>
            <person name="Barry K."/>
            <person name="Miao Y."/>
            <person name="Rahimi M.J."/>
            <person name="Shen Q."/>
            <person name="Grigoriev I.V."/>
            <person name="Kubicek C.P."/>
            <person name="Druzhinina I.S."/>
        </authorList>
    </citation>
    <scope>NUCLEOTIDE SEQUENCE [LARGE SCALE GENOMIC DNA]</scope>
    <source>
        <strain evidence="1 2">CBS 433.97</strain>
    </source>
</reference>
<dbReference type="Proteomes" id="UP000240493">
    <property type="component" value="Unassembled WGS sequence"/>
</dbReference>
<keyword evidence="2" id="KW-1185">Reference proteome</keyword>
<organism evidence="1 2">
    <name type="scientific">Trichoderma asperellum (strain ATCC 204424 / CBS 433.97 / NBRC 101777)</name>
    <dbReference type="NCBI Taxonomy" id="1042311"/>
    <lineage>
        <taxon>Eukaryota</taxon>
        <taxon>Fungi</taxon>
        <taxon>Dikarya</taxon>
        <taxon>Ascomycota</taxon>
        <taxon>Pezizomycotina</taxon>
        <taxon>Sordariomycetes</taxon>
        <taxon>Hypocreomycetidae</taxon>
        <taxon>Hypocreales</taxon>
        <taxon>Hypocreaceae</taxon>
        <taxon>Trichoderma</taxon>
    </lineage>
</organism>
<name>A0A2T3Z6A8_TRIA4</name>
<gene>
    <name evidence="1" type="ORF">M441DRAFT_70180</name>
</gene>
<evidence type="ECO:0000313" key="1">
    <source>
        <dbReference type="EMBL" id="PTB40361.1"/>
    </source>
</evidence>
<sequence>MANITNTRIHKEELSVPENKVVNSARSWLETHPEAKWEQENSGTIYKCEDVNLKKIIIPPLAEEGNIYGFGVLKMDPSTAPIDYAGDLLPLLPSDGCSIIGDDNTSYGLEFGKKLCIPQPGRRKLRVEKGYVLYLLWILRTRGDQRVQQQNA</sequence>
<evidence type="ECO:0000313" key="2">
    <source>
        <dbReference type="Proteomes" id="UP000240493"/>
    </source>
</evidence>
<dbReference type="OrthoDB" id="4251494at2759"/>
<accession>A0A2T3Z6A8</accession>